<dbReference type="Proteomes" id="UP000887116">
    <property type="component" value="Unassembled WGS sequence"/>
</dbReference>
<dbReference type="EMBL" id="BMAO01019083">
    <property type="protein sequence ID" value="GFR28197.1"/>
    <property type="molecule type" value="Genomic_DNA"/>
</dbReference>
<keyword evidence="2" id="KW-1185">Reference proteome</keyword>
<evidence type="ECO:0000313" key="1">
    <source>
        <dbReference type="EMBL" id="GFR28197.1"/>
    </source>
</evidence>
<accession>A0A8X6M168</accession>
<sequence>MSTEDLKLNNGNSVLNDNSNSESSIVAIKTPSFWNDKPESYALSINDLTCVSDIMLNKPELDADDNIKSRLIAQDADSESVHLKKLLSDFELG</sequence>
<organism evidence="1 2">
    <name type="scientific">Trichonephila clavata</name>
    <name type="common">Joro spider</name>
    <name type="synonym">Nephila clavata</name>
    <dbReference type="NCBI Taxonomy" id="2740835"/>
    <lineage>
        <taxon>Eukaryota</taxon>
        <taxon>Metazoa</taxon>
        <taxon>Ecdysozoa</taxon>
        <taxon>Arthropoda</taxon>
        <taxon>Chelicerata</taxon>
        <taxon>Arachnida</taxon>
        <taxon>Araneae</taxon>
        <taxon>Araneomorphae</taxon>
        <taxon>Entelegynae</taxon>
        <taxon>Araneoidea</taxon>
        <taxon>Nephilidae</taxon>
        <taxon>Trichonephila</taxon>
    </lineage>
</organism>
<reference evidence="1" key="1">
    <citation type="submission" date="2020-07" db="EMBL/GenBank/DDBJ databases">
        <title>Multicomponent nature underlies the extraordinary mechanical properties of spider dragline silk.</title>
        <authorList>
            <person name="Kono N."/>
            <person name="Nakamura H."/>
            <person name="Mori M."/>
            <person name="Yoshida Y."/>
            <person name="Ohtoshi R."/>
            <person name="Malay A.D."/>
            <person name="Moran D.A.P."/>
            <person name="Tomita M."/>
            <person name="Numata K."/>
            <person name="Arakawa K."/>
        </authorList>
    </citation>
    <scope>NUCLEOTIDE SEQUENCE</scope>
</reference>
<comment type="caution">
    <text evidence="1">The sequence shown here is derived from an EMBL/GenBank/DDBJ whole genome shotgun (WGS) entry which is preliminary data.</text>
</comment>
<evidence type="ECO:0000313" key="2">
    <source>
        <dbReference type="Proteomes" id="UP000887116"/>
    </source>
</evidence>
<dbReference type="AlphaFoldDB" id="A0A8X6M168"/>
<gene>
    <name evidence="1" type="ORF">TNCT_171811</name>
</gene>
<proteinExistence type="predicted"/>
<name>A0A8X6M168_TRICU</name>
<protein>
    <submittedName>
        <fullName evidence="1">Uncharacterized protein</fullName>
    </submittedName>
</protein>